<gene>
    <name evidence="4" type="ORF">JKL49_19140</name>
</gene>
<proteinExistence type="predicted"/>
<dbReference type="Proteomes" id="UP000622580">
    <property type="component" value="Unassembled WGS sequence"/>
</dbReference>
<organism evidence="4 5">
    <name type="scientific">Phenylobacterium glaciei</name>
    <dbReference type="NCBI Taxonomy" id="2803784"/>
    <lineage>
        <taxon>Bacteria</taxon>
        <taxon>Pseudomonadati</taxon>
        <taxon>Pseudomonadota</taxon>
        <taxon>Alphaproteobacteria</taxon>
        <taxon>Caulobacterales</taxon>
        <taxon>Caulobacteraceae</taxon>
        <taxon>Phenylobacterium</taxon>
    </lineage>
</organism>
<evidence type="ECO:0000256" key="2">
    <source>
        <dbReference type="ARBA" id="ARBA00023033"/>
    </source>
</evidence>
<evidence type="ECO:0000259" key="3">
    <source>
        <dbReference type="Pfam" id="PF00296"/>
    </source>
</evidence>
<evidence type="ECO:0000256" key="1">
    <source>
        <dbReference type="ARBA" id="ARBA00023002"/>
    </source>
</evidence>
<accession>A0A941D3A2</accession>
<dbReference type="AlphaFoldDB" id="A0A941D3A2"/>
<dbReference type="PANTHER" id="PTHR30137">
    <property type="entry name" value="LUCIFERASE-LIKE MONOOXYGENASE"/>
    <property type="match status" value="1"/>
</dbReference>
<dbReference type="SUPFAM" id="SSF51679">
    <property type="entry name" value="Bacterial luciferase-like"/>
    <property type="match status" value="1"/>
</dbReference>
<dbReference type="EMBL" id="JAGSGD010000002">
    <property type="protein sequence ID" value="MBR7621515.1"/>
    <property type="molecule type" value="Genomic_DNA"/>
</dbReference>
<dbReference type="GO" id="GO:0005829">
    <property type="term" value="C:cytosol"/>
    <property type="evidence" value="ECO:0007669"/>
    <property type="project" value="TreeGrafter"/>
</dbReference>
<dbReference type="GO" id="GO:0004497">
    <property type="term" value="F:monooxygenase activity"/>
    <property type="evidence" value="ECO:0007669"/>
    <property type="project" value="UniProtKB-KW"/>
</dbReference>
<evidence type="ECO:0000313" key="4">
    <source>
        <dbReference type="EMBL" id="MBR7621515.1"/>
    </source>
</evidence>
<evidence type="ECO:0000313" key="5">
    <source>
        <dbReference type="Proteomes" id="UP000622580"/>
    </source>
</evidence>
<dbReference type="Pfam" id="PF00296">
    <property type="entry name" value="Bac_luciferase"/>
    <property type="match status" value="1"/>
</dbReference>
<keyword evidence="2" id="KW-0503">Monooxygenase</keyword>
<comment type="caution">
    <text evidence="4">The sequence shown here is derived from an EMBL/GenBank/DDBJ whole genome shotgun (WGS) entry which is preliminary data.</text>
</comment>
<dbReference type="RefSeq" id="WP_215343035.1">
    <property type="nucleotide sequence ID" value="NZ_JAGSGD010000002.1"/>
</dbReference>
<sequence length="423" mass="48145">MKFTWFNLMPWPYLPDDFREKNRSVWVDIDQKLFDPARSHEVYNTYMDLLEYADTLGFDGVGVNEHHQNGYGIMPSPNIIAAGLARRTKDAAIVVLGNSIALYNPPIRVAEEFAMLDCISGGRLVAGFPVGTSMDTNYCYGQIPSLTREKYQEAHDLIIKAWTTREPFAWNGRYNKLRHVNIWPRPIQDAPHPPVHIPGGGSVETYDFCIDNTYSYSYLSFSGYLRAQALMDGYWRRIDERGVDKSPYRAGFAQTILVADTDEEAERLYSEHVSYFYNRCLHVYPGFADAPGYRTIKTIQTGALSQYAPPRGGYTQLTWKELTEQGHVIAGSPETVRQRMEELIKGLNVGNIFCLMHVGNMPADKCMYSTKLFAEKVMPKLRNMFPDWDDDNRFWTSPLAKRVTSGSLPKEAPTSAELAKTYA</sequence>
<keyword evidence="5" id="KW-1185">Reference proteome</keyword>
<feature type="domain" description="Luciferase-like" evidence="3">
    <location>
        <begin position="41"/>
        <end position="343"/>
    </location>
</feature>
<dbReference type="PANTHER" id="PTHR30137:SF8">
    <property type="entry name" value="BLR5498 PROTEIN"/>
    <property type="match status" value="1"/>
</dbReference>
<protein>
    <submittedName>
        <fullName evidence="4">LLM class flavin-dependent oxidoreductase</fullName>
    </submittedName>
</protein>
<name>A0A941D3A2_9CAUL</name>
<keyword evidence="1" id="KW-0560">Oxidoreductase</keyword>
<dbReference type="InterPro" id="IPR036661">
    <property type="entry name" value="Luciferase-like_sf"/>
</dbReference>
<dbReference type="InterPro" id="IPR050766">
    <property type="entry name" value="Bact_Lucif_Oxidored"/>
</dbReference>
<reference evidence="4" key="1">
    <citation type="submission" date="2021-04" db="EMBL/GenBank/DDBJ databases">
        <title>Draft genome assembly of strain Phenylobacterium sp. 20VBR1 using MiniION and Illumina platforms.</title>
        <authorList>
            <person name="Thomas F.A."/>
            <person name="Krishnan K.P."/>
            <person name="Sinha R.K."/>
        </authorList>
    </citation>
    <scope>NUCLEOTIDE SEQUENCE</scope>
    <source>
        <strain evidence="4">20VBR1</strain>
    </source>
</reference>
<dbReference type="GO" id="GO:0016705">
    <property type="term" value="F:oxidoreductase activity, acting on paired donors, with incorporation or reduction of molecular oxygen"/>
    <property type="evidence" value="ECO:0007669"/>
    <property type="project" value="InterPro"/>
</dbReference>
<dbReference type="InterPro" id="IPR011251">
    <property type="entry name" value="Luciferase-like_dom"/>
</dbReference>
<dbReference type="Gene3D" id="3.20.20.30">
    <property type="entry name" value="Luciferase-like domain"/>
    <property type="match status" value="1"/>
</dbReference>